<keyword evidence="3" id="KW-0732">Signal</keyword>
<protein>
    <submittedName>
        <fullName evidence="4">Zinc ABC transporter, periplasmic-binding protein ZnuA</fullName>
    </submittedName>
</protein>
<evidence type="ECO:0000256" key="2">
    <source>
        <dbReference type="ARBA" id="ARBA00022448"/>
    </source>
</evidence>
<dbReference type="InterPro" id="IPR050492">
    <property type="entry name" value="Bact_metal-bind_prot9"/>
</dbReference>
<dbReference type="EMBL" id="UOEJ01000101">
    <property type="protein sequence ID" value="VAV98350.1"/>
    <property type="molecule type" value="Genomic_DNA"/>
</dbReference>
<dbReference type="PANTHER" id="PTHR42953:SF3">
    <property type="entry name" value="HIGH-AFFINITY ZINC UPTAKE SYSTEM PROTEIN ZNUA"/>
    <property type="match status" value="1"/>
</dbReference>
<dbReference type="InterPro" id="IPR006129">
    <property type="entry name" value="AdhesinB"/>
</dbReference>
<name>A0A3B0RXQ8_9ZZZZ</name>
<dbReference type="Pfam" id="PF01297">
    <property type="entry name" value="ZnuA"/>
    <property type="match status" value="1"/>
</dbReference>
<dbReference type="SUPFAM" id="SSF53807">
    <property type="entry name" value="Helical backbone' metal receptor"/>
    <property type="match status" value="1"/>
</dbReference>
<dbReference type="Gene3D" id="3.40.50.1980">
    <property type="entry name" value="Nitrogenase molybdenum iron protein domain"/>
    <property type="match status" value="2"/>
</dbReference>
<dbReference type="GO" id="GO:0030001">
    <property type="term" value="P:metal ion transport"/>
    <property type="evidence" value="ECO:0007669"/>
    <property type="project" value="InterPro"/>
</dbReference>
<dbReference type="AlphaFoldDB" id="A0A3B0RXQ8"/>
<dbReference type="GO" id="GO:0046872">
    <property type="term" value="F:metal ion binding"/>
    <property type="evidence" value="ECO:0007669"/>
    <property type="project" value="InterPro"/>
</dbReference>
<evidence type="ECO:0000256" key="1">
    <source>
        <dbReference type="ARBA" id="ARBA00011028"/>
    </source>
</evidence>
<dbReference type="InterPro" id="IPR006128">
    <property type="entry name" value="Lipoprotein_PsaA-like"/>
</dbReference>
<accession>A0A3B0RXQ8</accession>
<organism evidence="4">
    <name type="scientific">hydrothermal vent metagenome</name>
    <dbReference type="NCBI Taxonomy" id="652676"/>
    <lineage>
        <taxon>unclassified sequences</taxon>
        <taxon>metagenomes</taxon>
        <taxon>ecological metagenomes</taxon>
    </lineage>
</organism>
<comment type="similarity">
    <text evidence="1">Belongs to the bacterial solute-binding protein 9 family.</text>
</comment>
<keyword evidence="2" id="KW-0813">Transport</keyword>
<sequence>MFEQTRKILLSIVATGFFLVPGPGAQAKELKVIATIKPVYSLVANVMGDKGRLDLMVKGGLDPHIYRLKPSNIRQIHDSDVVFYIDPDLEIFLKRIFTRKYTNFLAVPLARQKNIHLIPYRTSKIWRMEGDPAEDAEKHGEQDLHIWLDPANARQMVRVIEEVLSEQDPANRMTYIQNAQKTIARLYRMEEEIREKLRPLRQNSMIVYHDAFQYFEKSFGLKSVGAIALKSDQTPSVKHIKLLKKLARDKKVTCVLGMPGAHPRIATVVMSGTDAGFGVVDPLGLYLDKGPELYFELMTEMAQSITDCQDKGDMFKDFNNLK</sequence>
<dbReference type="GO" id="GO:0007155">
    <property type="term" value="P:cell adhesion"/>
    <property type="evidence" value="ECO:0007669"/>
    <property type="project" value="InterPro"/>
</dbReference>
<dbReference type="PRINTS" id="PR00691">
    <property type="entry name" value="ADHESINB"/>
</dbReference>
<gene>
    <name evidence="4" type="ORF">MNBD_ALPHA01-220</name>
</gene>
<proteinExistence type="inferred from homology"/>
<evidence type="ECO:0000313" key="4">
    <source>
        <dbReference type="EMBL" id="VAV98350.1"/>
    </source>
</evidence>
<evidence type="ECO:0000256" key="3">
    <source>
        <dbReference type="ARBA" id="ARBA00022729"/>
    </source>
</evidence>
<dbReference type="PANTHER" id="PTHR42953">
    <property type="entry name" value="HIGH-AFFINITY ZINC UPTAKE SYSTEM PROTEIN ZNUA-RELATED"/>
    <property type="match status" value="1"/>
</dbReference>
<dbReference type="PRINTS" id="PR00690">
    <property type="entry name" value="ADHESNFAMILY"/>
</dbReference>
<dbReference type="InterPro" id="IPR006127">
    <property type="entry name" value="ZnuA-like"/>
</dbReference>
<reference evidence="4" key="1">
    <citation type="submission" date="2018-06" db="EMBL/GenBank/DDBJ databases">
        <authorList>
            <person name="Zhirakovskaya E."/>
        </authorList>
    </citation>
    <scope>NUCLEOTIDE SEQUENCE</scope>
</reference>